<feature type="domain" description="SHSP" evidence="3">
    <location>
        <begin position="25"/>
        <end position="139"/>
    </location>
</feature>
<evidence type="ECO:0000256" key="1">
    <source>
        <dbReference type="PROSITE-ProRule" id="PRU00285"/>
    </source>
</evidence>
<comment type="similarity">
    <text evidence="1 2">Belongs to the small heat shock protein (HSP20) family.</text>
</comment>
<sequence>MNTTLALRPFADFDRAFQTLWGTPTASNGFAPAADVQRDGDNLVARFDLPGVDPEQDVTVEVQGRKLLVRGERKDSRDEEANGRRIQEVRYGSFRRAVALPVAADPGKVTASYNAGVLTVTVADVYAGTAPHRVEISTSA</sequence>
<dbReference type="RefSeq" id="WP_162450913.1">
    <property type="nucleotide sequence ID" value="NZ_WLZY01000004.1"/>
</dbReference>
<comment type="caution">
    <text evidence="4">The sequence shown here is derived from an EMBL/GenBank/DDBJ whole genome shotgun (WGS) entry which is preliminary data.</text>
</comment>
<dbReference type="Pfam" id="PF00011">
    <property type="entry name" value="HSP20"/>
    <property type="match status" value="1"/>
</dbReference>
<evidence type="ECO:0000313" key="5">
    <source>
        <dbReference type="Proteomes" id="UP000460435"/>
    </source>
</evidence>
<dbReference type="CDD" id="cd06464">
    <property type="entry name" value="ACD_sHsps-like"/>
    <property type="match status" value="1"/>
</dbReference>
<evidence type="ECO:0000259" key="3">
    <source>
        <dbReference type="PROSITE" id="PS01031"/>
    </source>
</evidence>
<gene>
    <name evidence="4" type="ORF">F7O44_14285</name>
</gene>
<dbReference type="InterPro" id="IPR008978">
    <property type="entry name" value="HSP20-like_chaperone"/>
</dbReference>
<keyword evidence="5" id="KW-1185">Reference proteome</keyword>
<accession>A0A7K3M4T2</accession>
<reference evidence="4 5" key="1">
    <citation type="submission" date="2019-11" db="EMBL/GenBank/DDBJ databases">
        <authorList>
            <person name="Li X.-J."/>
            <person name="Feng X.-M."/>
        </authorList>
    </citation>
    <scope>NUCLEOTIDE SEQUENCE [LARGE SCALE GENOMIC DNA]</scope>
    <source>
        <strain evidence="4 5">XMNu-373</strain>
    </source>
</reference>
<proteinExistence type="inferred from homology"/>
<dbReference type="AlphaFoldDB" id="A0A7K3M4T2"/>
<evidence type="ECO:0000256" key="2">
    <source>
        <dbReference type="RuleBase" id="RU003616"/>
    </source>
</evidence>
<dbReference type="SUPFAM" id="SSF49764">
    <property type="entry name" value="HSP20-like chaperones"/>
    <property type="match status" value="1"/>
</dbReference>
<dbReference type="PROSITE" id="PS01031">
    <property type="entry name" value="SHSP"/>
    <property type="match status" value="1"/>
</dbReference>
<dbReference type="InterPro" id="IPR031107">
    <property type="entry name" value="Small_HSP"/>
</dbReference>
<organism evidence="4 5">
    <name type="scientific">Phytoactinopolyspora mesophila</name>
    <dbReference type="NCBI Taxonomy" id="2650750"/>
    <lineage>
        <taxon>Bacteria</taxon>
        <taxon>Bacillati</taxon>
        <taxon>Actinomycetota</taxon>
        <taxon>Actinomycetes</taxon>
        <taxon>Jiangellales</taxon>
        <taxon>Jiangellaceae</taxon>
        <taxon>Phytoactinopolyspora</taxon>
    </lineage>
</organism>
<dbReference type="Gene3D" id="2.60.40.790">
    <property type="match status" value="1"/>
</dbReference>
<dbReference type="PANTHER" id="PTHR11527">
    <property type="entry name" value="HEAT-SHOCK PROTEIN 20 FAMILY MEMBER"/>
    <property type="match status" value="1"/>
</dbReference>
<protein>
    <submittedName>
        <fullName evidence="4">Hsp20 family protein</fullName>
    </submittedName>
</protein>
<name>A0A7K3M4T2_9ACTN</name>
<dbReference type="EMBL" id="WLZY01000004">
    <property type="protein sequence ID" value="NDL58240.1"/>
    <property type="molecule type" value="Genomic_DNA"/>
</dbReference>
<dbReference type="Proteomes" id="UP000460435">
    <property type="component" value="Unassembled WGS sequence"/>
</dbReference>
<dbReference type="InterPro" id="IPR002068">
    <property type="entry name" value="A-crystallin/Hsp20_dom"/>
</dbReference>
<evidence type="ECO:0000313" key="4">
    <source>
        <dbReference type="EMBL" id="NDL58240.1"/>
    </source>
</evidence>